<protein>
    <submittedName>
        <fullName evidence="3">Uncharacterized protein</fullName>
    </submittedName>
</protein>
<keyword evidence="2" id="KW-0472">Membrane</keyword>
<proteinExistence type="predicted"/>
<organism evidence="3 4">
    <name type="scientific">Aspergillus ochraceoroseus IBT 24754</name>
    <dbReference type="NCBI Taxonomy" id="1392256"/>
    <lineage>
        <taxon>Eukaryota</taxon>
        <taxon>Fungi</taxon>
        <taxon>Dikarya</taxon>
        <taxon>Ascomycota</taxon>
        <taxon>Pezizomycotina</taxon>
        <taxon>Eurotiomycetes</taxon>
        <taxon>Eurotiomycetidae</taxon>
        <taxon>Eurotiales</taxon>
        <taxon>Aspergillaceae</taxon>
        <taxon>Aspergillus</taxon>
        <taxon>Aspergillus subgen. Nidulantes</taxon>
    </lineage>
</organism>
<feature type="region of interest" description="Disordered" evidence="1">
    <location>
        <begin position="1"/>
        <end position="27"/>
    </location>
</feature>
<accession>A0A2T5LY51</accession>
<keyword evidence="2" id="KW-0812">Transmembrane</keyword>
<gene>
    <name evidence="3" type="ORF">P175DRAFT_0250204</name>
</gene>
<dbReference type="Proteomes" id="UP000244073">
    <property type="component" value="Unassembled WGS sequence"/>
</dbReference>
<dbReference type="RefSeq" id="XP_040752597.1">
    <property type="nucleotide sequence ID" value="XM_040892696.1"/>
</dbReference>
<evidence type="ECO:0000256" key="1">
    <source>
        <dbReference type="SAM" id="MobiDB-lite"/>
    </source>
</evidence>
<dbReference type="GeneID" id="63809578"/>
<evidence type="ECO:0000313" key="4">
    <source>
        <dbReference type="Proteomes" id="UP000244073"/>
    </source>
</evidence>
<name>A0A2T5LY51_9EURO</name>
<dbReference type="VEuPathDB" id="FungiDB:P175DRAFT_0250204"/>
<dbReference type="AlphaFoldDB" id="A0A2T5LY51"/>
<feature type="transmembrane region" description="Helical" evidence="2">
    <location>
        <begin position="31"/>
        <end position="55"/>
    </location>
</feature>
<reference evidence="3 4" key="1">
    <citation type="journal article" date="2018" name="Proc. Natl. Acad. Sci. U.S.A.">
        <title>Linking secondary metabolites to gene clusters through genome sequencing of six diverse Aspergillus species.</title>
        <authorList>
            <person name="Kaerboelling I."/>
            <person name="Vesth T.C."/>
            <person name="Frisvad J.C."/>
            <person name="Nybo J.L."/>
            <person name="Theobald S."/>
            <person name="Kuo A."/>
            <person name="Bowyer P."/>
            <person name="Matsuda Y."/>
            <person name="Mondo S."/>
            <person name="Lyhne E.K."/>
            <person name="Kogle M.E."/>
            <person name="Clum A."/>
            <person name="Lipzen A."/>
            <person name="Salamov A."/>
            <person name="Ngan C.Y."/>
            <person name="Daum C."/>
            <person name="Chiniquy J."/>
            <person name="Barry K."/>
            <person name="LaButti K."/>
            <person name="Haridas S."/>
            <person name="Simmons B.A."/>
            <person name="Magnuson J.K."/>
            <person name="Mortensen U.H."/>
            <person name="Larsen T.O."/>
            <person name="Grigoriev I.V."/>
            <person name="Baker S.E."/>
            <person name="Andersen M.R."/>
        </authorList>
    </citation>
    <scope>NUCLEOTIDE SEQUENCE [LARGE SCALE GENOMIC DNA]</scope>
    <source>
        <strain evidence="3 4">IBT 24754</strain>
    </source>
</reference>
<evidence type="ECO:0000313" key="3">
    <source>
        <dbReference type="EMBL" id="PTU21205.1"/>
    </source>
</evidence>
<comment type="caution">
    <text evidence="3">The sequence shown here is derived from an EMBL/GenBank/DDBJ whole genome shotgun (WGS) entry which is preliminary data.</text>
</comment>
<keyword evidence="2" id="KW-1133">Transmembrane helix</keyword>
<dbReference type="EMBL" id="MSFN02000004">
    <property type="protein sequence ID" value="PTU21205.1"/>
    <property type="molecule type" value="Genomic_DNA"/>
</dbReference>
<evidence type="ECO:0000256" key="2">
    <source>
        <dbReference type="SAM" id="Phobius"/>
    </source>
</evidence>
<sequence length="95" mass="10945">MGMDGGIGKERKGKERKGKQNNLGPKPVHSFIYSPGVSSSLPLLYMYLCTLYSYLQYTIVRKTQVDINGYILIPNSLQASWYRERKERGRNNVDR</sequence>